<name>A0ABQ9HPH2_9NEOP</name>
<reference evidence="1 2" key="1">
    <citation type="submission" date="2023-02" db="EMBL/GenBank/DDBJ databases">
        <title>LHISI_Scaffold_Assembly.</title>
        <authorList>
            <person name="Stuart O.P."/>
            <person name="Cleave R."/>
            <person name="Magrath M.J.L."/>
            <person name="Mikheyev A.S."/>
        </authorList>
    </citation>
    <scope>NUCLEOTIDE SEQUENCE [LARGE SCALE GENOMIC DNA]</scope>
    <source>
        <strain evidence="1">Daus_M_001</strain>
        <tissue evidence="1">Leg muscle</tissue>
    </source>
</reference>
<accession>A0ABQ9HPH2</accession>
<gene>
    <name evidence="1" type="ORF">PR048_012471</name>
</gene>
<comment type="caution">
    <text evidence="1">The sequence shown here is derived from an EMBL/GenBank/DDBJ whole genome shotgun (WGS) entry which is preliminary data.</text>
</comment>
<protein>
    <submittedName>
        <fullName evidence="1">Uncharacterized protein</fullName>
    </submittedName>
</protein>
<keyword evidence="2" id="KW-1185">Reference proteome</keyword>
<organism evidence="1 2">
    <name type="scientific">Dryococelus australis</name>
    <dbReference type="NCBI Taxonomy" id="614101"/>
    <lineage>
        <taxon>Eukaryota</taxon>
        <taxon>Metazoa</taxon>
        <taxon>Ecdysozoa</taxon>
        <taxon>Arthropoda</taxon>
        <taxon>Hexapoda</taxon>
        <taxon>Insecta</taxon>
        <taxon>Pterygota</taxon>
        <taxon>Neoptera</taxon>
        <taxon>Polyneoptera</taxon>
        <taxon>Phasmatodea</taxon>
        <taxon>Verophasmatodea</taxon>
        <taxon>Anareolatae</taxon>
        <taxon>Phasmatidae</taxon>
        <taxon>Eurycanthinae</taxon>
        <taxon>Dryococelus</taxon>
    </lineage>
</organism>
<evidence type="ECO:0000313" key="2">
    <source>
        <dbReference type="Proteomes" id="UP001159363"/>
    </source>
</evidence>
<proteinExistence type="predicted"/>
<dbReference type="EMBL" id="JARBHB010000004">
    <property type="protein sequence ID" value="KAJ8886262.1"/>
    <property type="molecule type" value="Genomic_DNA"/>
</dbReference>
<sequence>MIPSRCRRKFRTYNSGKLVKYGMLVRVVSETSTGVPRNTTSTQQGNPYLDKSYHIYMDNYYNSVVRASAAQNKDLWKYLEE</sequence>
<evidence type="ECO:0000313" key="1">
    <source>
        <dbReference type="EMBL" id="KAJ8886262.1"/>
    </source>
</evidence>
<dbReference type="Proteomes" id="UP001159363">
    <property type="component" value="Chromosome X"/>
</dbReference>